<keyword evidence="4" id="KW-0997">Cell inner membrane</keyword>
<dbReference type="Pfam" id="PF03222">
    <property type="entry name" value="Trp_Tyr_perm"/>
    <property type="match status" value="1"/>
</dbReference>
<dbReference type="InterPro" id="IPR018227">
    <property type="entry name" value="Amino_acid_transport_2"/>
</dbReference>
<dbReference type="PANTHER" id="PTHR32195">
    <property type="entry name" value="OS07G0662800 PROTEIN"/>
    <property type="match status" value="1"/>
</dbReference>
<dbReference type="PANTHER" id="PTHR32195:SF26">
    <property type="entry name" value="TRYPTOPHAN OR TYROSINE TRANSPORTER PROTEIN"/>
    <property type="match status" value="1"/>
</dbReference>
<keyword evidence="3" id="KW-1003">Cell membrane</keyword>
<dbReference type="Gene3D" id="1.20.1740.10">
    <property type="entry name" value="Amino acid/polyamine transporter I"/>
    <property type="match status" value="1"/>
</dbReference>
<feature type="transmembrane region" description="Helical" evidence="8">
    <location>
        <begin position="290"/>
        <end position="308"/>
    </location>
</feature>
<evidence type="ECO:0000313" key="10">
    <source>
        <dbReference type="Proteomes" id="UP000178710"/>
    </source>
</evidence>
<keyword evidence="2" id="KW-0813">Transport</keyword>
<dbReference type="AlphaFoldDB" id="A0A1G2KMG5"/>
<feature type="transmembrane region" description="Helical" evidence="8">
    <location>
        <begin position="113"/>
        <end position="136"/>
    </location>
</feature>
<dbReference type="GO" id="GO:0003333">
    <property type="term" value="P:amino acid transmembrane transport"/>
    <property type="evidence" value="ECO:0007669"/>
    <property type="project" value="InterPro"/>
</dbReference>
<proteinExistence type="predicted"/>
<feature type="transmembrane region" description="Helical" evidence="8">
    <location>
        <begin position="181"/>
        <end position="201"/>
    </location>
</feature>
<protein>
    <recommendedName>
        <fullName evidence="11">Amino acid transporter transmembrane domain-containing protein</fullName>
    </recommendedName>
</protein>
<dbReference type="GO" id="GO:0005886">
    <property type="term" value="C:plasma membrane"/>
    <property type="evidence" value="ECO:0007669"/>
    <property type="project" value="UniProtKB-SubCell"/>
</dbReference>
<feature type="transmembrane region" description="Helical" evidence="8">
    <location>
        <begin position="74"/>
        <end position="101"/>
    </location>
</feature>
<evidence type="ECO:0008006" key="11">
    <source>
        <dbReference type="Google" id="ProtNLM"/>
    </source>
</evidence>
<evidence type="ECO:0000256" key="8">
    <source>
        <dbReference type="SAM" id="Phobius"/>
    </source>
</evidence>
<dbReference type="Proteomes" id="UP000178710">
    <property type="component" value="Unassembled WGS sequence"/>
</dbReference>
<feature type="transmembrane region" description="Helical" evidence="8">
    <location>
        <begin position="9"/>
        <end position="28"/>
    </location>
</feature>
<organism evidence="9 10">
    <name type="scientific">Candidatus Sungbacteria bacterium RIFCSPHIGHO2_02_FULL_49_20</name>
    <dbReference type="NCBI Taxonomy" id="1802272"/>
    <lineage>
        <taxon>Bacteria</taxon>
        <taxon>Candidatus Sungiibacteriota</taxon>
    </lineage>
</organism>
<gene>
    <name evidence="9" type="ORF">A3C12_01730</name>
</gene>
<keyword evidence="5 8" id="KW-0812">Transmembrane</keyword>
<feature type="transmembrane region" description="Helical" evidence="8">
    <location>
        <begin position="314"/>
        <end position="337"/>
    </location>
</feature>
<feature type="transmembrane region" description="Helical" evidence="8">
    <location>
        <begin position="349"/>
        <end position="373"/>
    </location>
</feature>
<sequence>MWSRYLQGLALFVGTIIGVGVFTLPFAITRIGLFGGLILLGLLAIAMLIVHLMYGDAIASTPGRHRLPGYAERYLGRGWGAFATISNLVLLNGALLVYVLLGSQFLASLVQLIFPGFSLGASLAVFFGVGAVIFFFDGAFSTEIEESLTILLVLTFALVIGWGLTRGHIAGMGEAAWGNPLLPYGAILFSLAGAVVLPRVYETLQADHRRFRSLVILGTLIPAMLYGLFVVAVWAASPAGPSQEAILGMQPLLGHWIVALGGVVGFLATITSYIGVGLTYKGLLRFDFGLPRLIVWVLATVPPFLLIAAGLANFVAIIGFLGAISVGFDNIVIIRLWHALPRRQFLNFWPGWASVALVLVFIVGMAAALLVFMGR</sequence>
<evidence type="ECO:0000256" key="6">
    <source>
        <dbReference type="ARBA" id="ARBA00022989"/>
    </source>
</evidence>
<evidence type="ECO:0000256" key="2">
    <source>
        <dbReference type="ARBA" id="ARBA00022448"/>
    </source>
</evidence>
<accession>A0A1G2KMG5</accession>
<evidence type="ECO:0000256" key="4">
    <source>
        <dbReference type="ARBA" id="ARBA00022519"/>
    </source>
</evidence>
<feature type="transmembrane region" description="Helical" evidence="8">
    <location>
        <begin position="34"/>
        <end position="54"/>
    </location>
</feature>
<keyword evidence="6 8" id="KW-1133">Transmembrane helix</keyword>
<comment type="subcellular location">
    <subcellularLocation>
        <location evidence="1">Cell inner membrane</location>
        <topology evidence="1">Multi-pass membrane protein</topology>
    </subcellularLocation>
</comment>
<dbReference type="EMBL" id="MHQK01000053">
    <property type="protein sequence ID" value="OHA00603.1"/>
    <property type="molecule type" value="Genomic_DNA"/>
</dbReference>
<evidence type="ECO:0000256" key="7">
    <source>
        <dbReference type="ARBA" id="ARBA00023136"/>
    </source>
</evidence>
<name>A0A1G2KMG5_9BACT</name>
<keyword evidence="7 8" id="KW-0472">Membrane</keyword>
<feature type="transmembrane region" description="Helical" evidence="8">
    <location>
        <begin position="213"/>
        <end position="236"/>
    </location>
</feature>
<feature type="transmembrane region" description="Helical" evidence="8">
    <location>
        <begin position="256"/>
        <end position="278"/>
    </location>
</feature>
<evidence type="ECO:0000256" key="5">
    <source>
        <dbReference type="ARBA" id="ARBA00022692"/>
    </source>
</evidence>
<evidence type="ECO:0000256" key="3">
    <source>
        <dbReference type="ARBA" id="ARBA00022475"/>
    </source>
</evidence>
<evidence type="ECO:0000256" key="1">
    <source>
        <dbReference type="ARBA" id="ARBA00004429"/>
    </source>
</evidence>
<comment type="caution">
    <text evidence="9">The sequence shown here is derived from an EMBL/GenBank/DDBJ whole genome shotgun (WGS) entry which is preliminary data.</text>
</comment>
<reference evidence="9 10" key="1">
    <citation type="journal article" date="2016" name="Nat. Commun.">
        <title>Thousands of microbial genomes shed light on interconnected biogeochemical processes in an aquifer system.</title>
        <authorList>
            <person name="Anantharaman K."/>
            <person name="Brown C.T."/>
            <person name="Hug L.A."/>
            <person name="Sharon I."/>
            <person name="Castelle C.J."/>
            <person name="Probst A.J."/>
            <person name="Thomas B.C."/>
            <person name="Singh A."/>
            <person name="Wilkins M.J."/>
            <person name="Karaoz U."/>
            <person name="Brodie E.L."/>
            <person name="Williams K.H."/>
            <person name="Hubbard S.S."/>
            <person name="Banfield J.F."/>
        </authorList>
    </citation>
    <scope>NUCLEOTIDE SEQUENCE [LARGE SCALE GENOMIC DNA]</scope>
</reference>
<evidence type="ECO:0000313" key="9">
    <source>
        <dbReference type="EMBL" id="OHA00603.1"/>
    </source>
</evidence>
<feature type="transmembrane region" description="Helical" evidence="8">
    <location>
        <begin position="148"/>
        <end position="169"/>
    </location>
</feature>